<proteinExistence type="predicted"/>
<keyword evidence="1" id="KW-1133">Transmembrane helix</keyword>
<dbReference type="RefSeq" id="WP_379040596.1">
    <property type="nucleotide sequence ID" value="NZ_JBHSKW010000005.1"/>
</dbReference>
<keyword evidence="1" id="KW-0472">Membrane</keyword>
<dbReference type="EMBL" id="JBHULV010000008">
    <property type="protein sequence ID" value="MFD2730617.1"/>
    <property type="molecule type" value="Genomic_DNA"/>
</dbReference>
<evidence type="ECO:0000256" key="1">
    <source>
        <dbReference type="SAM" id="Phobius"/>
    </source>
</evidence>
<evidence type="ECO:0000313" key="2">
    <source>
        <dbReference type="EMBL" id="MFD2730617.1"/>
    </source>
</evidence>
<evidence type="ECO:0000313" key="3">
    <source>
        <dbReference type="Proteomes" id="UP001597546"/>
    </source>
</evidence>
<gene>
    <name evidence="2" type="ORF">ACFSSE_02775</name>
</gene>
<reference evidence="3" key="1">
    <citation type="journal article" date="2019" name="Int. J. Syst. Evol. Microbiol.">
        <title>The Global Catalogue of Microorganisms (GCM) 10K type strain sequencing project: providing services to taxonomists for standard genome sequencing and annotation.</title>
        <authorList>
            <consortium name="The Broad Institute Genomics Platform"/>
            <consortium name="The Broad Institute Genome Sequencing Center for Infectious Disease"/>
            <person name="Wu L."/>
            <person name="Ma J."/>
        </authorList>
    </citation>
    <scope>NUCLEOTIDE SEQUENCE [LARGE SCALE GENOMIC DNA]</scope>
    <source>
        <strain evidence="3">KCTC 42456</strain>
    </source>
</reference>
<keyword evidence="1" id="KW-0812">Transmembrane</keyword>
<sequence>MNNSIVLKSNFSKQGQFIYIIILVSLILGFISLPYLKTTISIKSQGLLQSSTEKADLNIPVNGIIKQINLKDNANITAKYTLLVIDANLPEQENSNITERVNLLNQNLADTYQLLKQNHATLNLTTNQYTASWQQYQQEASNALLAKQQNRSIYKIKDYFVKSAVG</sequence>
<name>A0ABW5TN23_9SPHI</name>
<keyword evidence="3" id="KW-1185">Reference proteome</keyword>
<comment type="caution">
    <text evidence="2">The sequence shown here is derived from an EMBL/GenBank/DDBJ whole genome shotgun (WGS) entry which is preliminary data.</text>
</comment>
<dbReference type="Proteomes" id="UP001597546">
    <property type="component" value="Unassembled WGS sequence"/>
</dbReference>
<evidence type="ECO:0008006" key="4">
    <source>
        <dbReference type="Google" id="ProtNLM"/>
    </source>
</evidence>
<protein>
    <recommendedName>
        <fullName evidence="4">HlyD family secretion protein</fullName>
    </recommendedName>
</protein>
<organism evidence="2 3">
    <name type="scientific">Pedobacter alpinus</name>
    <dbReference type="NCBI Taxonomy" id="1590643"/>
    <lineage>
        <taxon>Bacteria</taxon>
        <taxon>Pseudomonadati</taxon>
        <taxon>Bacteroidota</taxon>
        <taxon>Sphingobacteriia</taxon>
        <taxon>Sphingobacteriales</taxon>
        <taxon>Sphingobacteriaceae</taxon>
        <taxon>Pedobacter</taxon>
    </lineage>
</organism>
<feature type="transmembrane region" description="Helical" evidence="1">
    <location>
        <begin position="17"/>
        <end position="36"/>
    </location>
</feature>
<accession>A0ABW5TN23</accession>